<dbReference type="Proteomes" id="UP000186336">
    <property type="component" value="Chromosome"/>
</dbReference>
<proteinExistence type="predicted"/>
<gene>
    <name evidence="2" type="ORF">BWR18_02020</name>
</gene>
<dbReference type="STRING" id="299262.BWR18_02020"/>
<keyword evidence="3" id="KW-1185">Reference proteome</keyword>
<dbReference type="AlphaFoldDB" id="A0A1P8MRC3"/>
<dbReference type="EMBL" id="CP019312">
    <property type="protein sequence ID" value="APX10608.1"/>
    <property type="molecule type" value="Genomic_DNA"/>
</dbReference>
<evidence type="ECO:0000313" key="2">
    <source>
        <dbReference type="EMBL" id="APX10608.1"/>
    </source>
</evidence>
<dbReference type="RefSeq" id="WP_076626475.1">
    <property type="nucleotide sequence ID" value="NZ_CP019312.1"/>
</dbReference>
<evidence type="ECO:0000256" key="1">
    <source>
        <dbReference type="SAM" id="Phobius"/>
    </source>
</evidence>
<sequence length="72" mass="6988">MSDYPNPNIHRGDGVSGRGLLISFAVIVAVVALLAVLGSVGSGGREGAPTQDAIAPAAIDSTGAAGMAVPTE</sequence>
<dbReference type="KEGG" id="tom:BWR18_02020"/>
<feature type="transmembrane region" description="Helical" evidence="1">
    <location>
        <begin position="20"/>
        <end position="40"/>
    </location>
</feature>
<keyword evidence="1" id="KW-0812">Transmembrane</keyword>
<organism evidence="2 3">
    <name type="scientific">Tateyamaria omphalii</name>
    <dbReference type="NCBI Taxonomy" id="299262"/>
    <lineage>
        <taxon>Bacteria</taxon>
        <taxon>Pseudomonadati</taxon>
        <taxon>Pseudomonadota</taxon>
        <taxon>Alphaproteobacteria</taxon>
        <taxon>Rhodobacterales</taxon>
        <taxon>Roseobacteraceae</taxon>
        <taxon>Tateyamaria</taxon>
    </lineage>
</organism>
<evidence type="ECO:0000313" key="3">
    <source>
        <dbReference type="Proteomes" id="UP000186336"/>
    </source>
</evidence>
<keyword evidence="1" id="KW-0472">Membrane</keyword>
<keyword evidence="1" id="KW-1133">Transmembrane helix</keyword>
<reference evidence="2 3" key="1">
    <citation type="submission" date="2017-01" db="EMBL/GenBank/DDBJ databases">
        <title>Complete genome of Tateyamaria omphalii DOK1-4 isolated from seawater in Dokdo.</title>
        <authorList>
            <person name="Kim J.H."/>
            <person name="Chi W.-J."/>
        </authorList>
    </citation>
    <scope>NUCLEOTIDE SEQUENCE [LARGE SCALE GENOMIC DNA]</scope>
    <source>
        <strain evidence="2 3">DOK1-4</strain>
    </source>
</reference>
<name>A0A1P8MRC3_9RHOB</name>
<accession>A0A1P8MRC3</accession>
<protein>
    <submittedName>
        <fullName evidence="2">Uncharacterized protein</fullName>
    </submittedName>
</protein>